<evidence type="ECO:0000256" key="7">
    <source>
        <dbReference type="ARBA" id="ARBA00022795"/>
    </source>
</evidence>
<dbReference type="GO" id="GO:0003774">
    <property type="term" value="F:cytoskeletal motor activity"/>
    <property type="evidence" value="ECO:0007669"/>
    <property type="project" value="UniProtKB-UniRule"/>
</dbReference>
<evidence type="ECO:0000313" key="13">
    <source>
        <dbReference type="Proteomes" id="UP000029577"/>
    </source>
</evidence>
<keyword evidence="5 11" id="KW-1003">Cell membrane</keyword>
<organism evidence="12 13">
    <name type="scientific">Tatumella morbirosei</name>
    <dbReference type="NCBI Taxonomy" id="642227"/>
    <lineage>
        <taxon>Bacteria</taxon>
        <taxon>Pseudomonadati</taxon>
        <taxon>Pseudomonadota</taxon>
        <taxon>Gammaproteobacteria</taxon>
        <taxon>Enterobacterales</taxon>
        <taxon>Erwiniaceae</taxon>
        <taxon>Tatumella</taxon>
    </lineage>
</organism>
<dbReference type="Proteomes" id="UP000029577">
    <property type="component" value="Unassembled WGS sequence"/>
</dbReference>
<keyword evidence="4 11" id="KW-0813">Transport</keyword>
<dbReference type="STRING" id="642227.HA49_13915"/>
<comment type="subcellular location">
    <subcellularLocation>
        <location evidence="1">Cell membrane</location>
        <topology evidence="1">Peripheral membrane protein</topology>
        <orientation evidence="1">Cytoplasmic side</orientation>
    </subcellularLocation>
</comment>
<evidence type="ECO:0000256" key="6">
    <source>
        <dbReference type="ARBA" id="ARBA00022500"/>
    </source>
</evidence>
<dbReference type="PRINTS" id="PR01004">
    <property type="entry name" value="FLGFLIJ"/>
</dbReference>
<reference evidence="12" key="1">
    <citation type="submission" date="2014-12" db="EMBL/GenBank/DDBJ databases">
        <title>The draft genome of the Tatumella morbirosei type strain, LMG23360T isolated from pineapple rot.</title>
        <authorList>
            <person name="Smits T.H."/>
            <person name="Palmer M."/>
            <person name="Venter S.N."/>
            <person name="Duffy B."/>
            <person name="Steenkamp E.T."/>
            <person name="Chan W.Y."/>
            <person name="Coutinho T.A."/>
            <person name="Coetzee M.P."/>
            <person name="De Maayer P."/>
        </authorList>
    </citation>
    <scope>NUCLEOTIDE SEQUENCE [LARGE SCALE GENOMIC DNA]</scope>
    <source>
        <strain evidence="12">LMG 23360</strain>
    </source>
</reference>
<evidence type="ECO:0000256" key="9">
    <source>
        <dbReference type="ARBA" id="ARBA00023136"/>
    </source>
</evidence>
<protein>
    <recommendedName>
        <fullName evidence="3 11">Flagellar FliJ protein</fullName>
    </recommendedName>
</protein>
<keyword evidence="10 11" id="KW-1006">Bacterial flagellum protein export</keyword>
<dbReference type="InterPro" id="IPR018006">
    <property type="entry name" value="Flag_FliJ_proteobac"/>
</dbReference>
<comment type="function">
    <text evidence="11">Flagellar protein that affects chemotactic events.</text>
</comment>
<comment type="similarity">
    <text evidence="2 11">Belongs to the FliJ family.</text>
</comment>
<evidence type="ECO:0000256" key="1">
    <source>
        <dbReference type="ARBA" id="ARBA00004413"/>
    </source>
</evidence>
<evidence type="ECO:0000256" key="4">
    <source>
        <dbReference type="ARBA" id="ARBA00022448"/>
    </source>
</evidence>
<keyword evidence="9 11" id="KW-0472">Membrane</keyword>
<keyword evidence="7 11" id="KW-1005">Bacterial flagellum biogenesis</keyword>
<dbReference type="OrthoDB" id="6465096at2"/>
<evidence type="ECO:0000256" key="10">
    <source>
        <dbReference type="ARBA" id="ARBA00023225"/>
    </source>
</evidence>
<dbReference type="GO" id="GO:0006935">
    <property type="term" value="P:chemotaxis"/>
    <property type="evidence" value="ECO:0007669"/>
    <property type="project" value="UniProtKB-UniRule"/>
</dbReference>
<keyword evidence="6 11" id="KW-0145">Chemotaxis</keyword>
<keyword evidence="13" id="KW-1185">Reference proteome</keyword>
<dbReference type="Pfam" id="PF02050">
    <property type="entry name" value="FliJ"/>
    <property type="match status" value="1"/>
</dbReference>
<dbReference type="InterPro" id="IPR053716">
    <property type="entry name" value="Flag_assembly_chemotaxis_eff"/>
</dbReference>
<evidence type="ECO:0000313" key="12">
    <source>
        <dbReference type="EMBL" id="KGD71915.1"/>
    </source>
</evidence>
<dbReference type="GO" id="GO:0005886">
    <property type="term" value="C:plasma membrane"/>
    <property type="evidence" value="ECO:0007669"/>
    <property type="project" value="UniProtKB-SubCell"/>
</dbReference>
<evidence type="ECO:0000256" key="8">
    <source>
        <dbReference type="ARBA" id="ARBA00022927"/>
    </source>
</evidence>
<proteinExistence type="inferred from homology"/>
<evidence type="ECO:0000256" key="2">
    <source>
        <dbReference type="ARBA" id="ARBA00010004"/>
    </source>
</evidence>
<dbReference type="PIRSF" id="PIRSF019404">
    <property type="entry name" value="FliJ"/>
    <property type="match status" value="1"/>
</dbReference>
<dbReference type="RefSeq" id="WP_038021037.1">
    <property type="nucleotide sequence ID" value="NZ_JPKR02000003.1"/>
</dbReference>
<dbReference type="GO" id="GO:0009288">
    <property type="term" value="C:bacterial-type flagellum"/>
    <property type="evidence" value="ECO:0007669"/>
    <property type="project" value="UniProtKB-UniRule"/>
</dbReference>
<sequence>MNQPSVLATLCELARNETGRAAKQLGQLQSARQQALQQQQLLTGYHQDYQHFLQQKIMPGMSLNRWEDFQQFIPALQRAIQLQQQVLLQGEQQLSQAQRHWQQKKQRQNALQTLFERQQQRLRVEAARREQKQTDEFSARHFRGDVLCQD</sequence>
<dbReference type="NCBIfam" id="TIGR02473">
    <property type="entry name" value="flagell_FliJ"/>
    <property type="match status" value="1"/>
</dbReference>
<dbReference type="InterPro" id="IPR052570">
    <property type="entry name" value="FliJ"/>
</dbReference>
<evidence type="ECO:0000256" key="11">
    <source>
        <dbReference type="PIRNR" id="PIRNR019404"/>
    </source>
</evidence>
<comment type="caution">
    <text evidence="12">The sequence shown here is derived from an EMBL/GenBank/DDBJ whole genome shotgun (WGS) entry which is preliminary data.</text>
</comment>
<dbReference type="eggNOG" id="COG2882">
    <property type="taxonomic scope" value="Bacteria"/>
</dbReference>
<keyword evidence="8 11" id="KW-0653">Protein transport</keyword>
<name>A0A095VB27_9GAMM</name>
<dbReference type="AlphaFoldDB" id="A0A095VB27"/>
<dbReference type="EMBL" id="JPKR02000003">
    <property type="protein sequence ID" value="KGD71915.1"/>
    <property type="molecule type" value="Genomic_DNA"/>
</dbReference>
<evidence type="ECO:0000256" key="5">
    <source>
        <dbReference type="ARBA" id="ARBA00022475"/>
    </source>
</evidence>
<dbReference type="InterPro" id="IPR012823">
    <property type="entry name" value="Flagell_FliJ"/>
</dbReference>
<gene>
    <name evidence="12" type="ORF">HA49_13915</name>
</gene>
<dbReference type="GO" id="GO:0071973">
    <property type="term" value="P:bacterial-type flagellum-dependent cell motility"/>
    <property type="evidence" value="ECO:0007669"/>
    <property type="project" value="InterPro"/>
</dbReference>
<evidence type="ECO:0000256" key="3">
    <source>
        <dbReference type="ARBA" id="ARBA00020392"/>
    </source>
</evidence>
<dbReference type="PANTHER" id="PTHR38786">
    <property type="entry name" value="FLAGELLAR FLIJ PROTEIN"/>
    <property type="match status" value="1"/>
</dbReference>
<dbReference type="GO" id="GO:0015031">
    <property type="term" value="P:protein transport"/>
    <property type="evidence" value="ECO:0007669"/>
    <property type="project" value="UniProtKB-UniRule"/>
</dbReference>
<accession>A0A095VB27</accession>
<dbReference type="PANTHER" id="PTHR38786:SF1">
    <property type="entry name" value="FLAGELLAR FLIJ PROTEIN"/>
    <property type="match status" value="1"/>
</dbReference>
<dbReference type="GO" id="GO:0044781">
    <property type="term" value="P:bacterial-type flagellum organization"/>
    <property type="evidence" value="ECO:0007669"/>
    <property type="project" value="UniProtKB-KW"/>
</dbReference>
<dbReference type="Gene3D" id="1.10.287.1700">
    <property type="match status" value="1"/>
</dbReference>